<dbReference type="GO" id="GO:0008218">
    <property type="term" value="P:bioluminescence"/>
    <property type="evidence" value="ECO:0007669"/>
    <property type="project" value="InterPro"/>
</dbReference>
<dbReference type="InterPro" id="IPR042099">
    <property type="entry name" value="ANL_N_sf"/>
</dbReference>
<dbReference type="Pfam" id="PF04443">
    <property type="entry name" value="LuxE"/>
    <property type="match status" value="1"/>
</dbReference>
<dbReference type="RefSeq" id="WP_200310742.1">
    <property type="nucleotide sequence ID" value="NZ_JAENIM010000032.1"/>
</dbReference>
<organism evidence="2 3">
    <name type="scientific">Persicirhabdus sediminis</name>
    <dbReference type="NCBI Taxonomy" id="454144"/>
    <lineage>
        <taxon>Bacteria</taxon>
        <taxon>Pseudomonadati</taxon>
        <taxon>Verrucomicrobiota</taxon>
        <taxon>Verrucomicrobiia</taxon>
        <taxon>Verrucomicrobiales</taxon>
        <taxon>Verrucomicrobiaceae</taxon>
        <taxon>Persicirhabdus</taxon>
    </lineage>
</organism>
<sequence>MQPSKMDAIVDKITRWIGAPESDTETSFDELAIELFHYQFAHNMAYQNYCRALGIDTAEQISSWRDIPAVTTDVFKLAAHNPSSVDITSCNHVFHTSGTTGESFGCHYFPSLDIYESSILSAWHELDQPAISQPLIFTKNHSLSPHSSLVHMFECLRRSYAANTDDSIYLIDGDGQLDVDAVRRAAASDKPVSLLGTALAFLHLFQLMEKSGDSFTLPAGSWALETGGYKGSQFSLSKEELYALFAEKLGLQPDQLVNEYSMTELSSQFYTRGIGNAHCGPRWTRTRVIDPNTGAEVAQGELGYLVIYDLANVHSVSAIRTQDLAISCGENQFILIGRDPSALPRGCSRSAQESLQAAK</sequence>
<dbReference type="InterPro" id="IPR007534">
    <property type="entry name" value="LuxE"/>
</dbReference>
<accession>A0A8J7MBT6</accession>
<evidence type="ECO:0000259" key="1">
    <source>
        <dbReference type="Pfam" id="PF04443"/>
    </source>
</evidence>
<protein>
    <recommendedName>
        <fullName evidence="1">Acyl-protein synthetase LuxE domain-containing protein</fullName>
    </recommendedName>
</protein>
<evidence type="ECO:0000313" key="2">
    <source>
        <dbReference type="EMBL" id="MBK1790719.1"/>
    </source>
</evidence>
<dbReference type="Proteomes" id="UP000624703">
    <property type="component" value="Unassembled WGS sequence"/>
</dbReference>
<dbReference type="Gene3D" id="3.40.50.12780">
    <property type="entry name" value="N-terminal domain of ligase-like"/>
    <property type="match status" value="1"/>
</dbReference>
<dbReference type="SUPFAM" id="SSF56801">
    <property type="entry name" value="Acetyl-CoA synthetase-like"/>
    <property type="match status" value="1"/>
</dbReference>
<dbReference type="EMBL" id="JAENIM010000032">
    <property type="protein sequence ID" value="MBK1790719.1"/>
    <property type="molecule type" value="Genomic_DNA"/>
</dbReference>
<dbReference type="AlphaFoldDB" id="A0A8J7MBT6"/>
<comment type="caution">
    <text evidence="2">The sequence shown here is derived from an EMBL/GenBank/DDBJ whole genome shotgun (WGS) entry which is preliminary data.</text>
</comment>
<reference evidence="2" key="1">
    <citation type="submission" date="2021-01" db="EMBL/GenBank/DDBJ databases">
        <title>Modified the classification status of verrucomicrobia.</title>
        <authorList>
            <person name="Feng X."/>
        </authorList>
    </citation>
    <scope>NUCLEOTIDE SEQUENCE</scope>
    <source>
        <strain evidence="2">_KCTC 22039</strain>
    </source>
</reference>
<feature type="domain" description="Acyl-protein synthetase LuxE" evidence="1">
    <location>
        <begin position="182"/>
        <end position="354"/>
    </location>
</feature>
<keyword evidence="3" id="KW-1185">Reference proteome</keyword>
<gene>
    <name evidence="2" type="ORF">JIN82_06075</name>
</gene>
<evidence type="ECO:0000313" key="3">
    <source>
        <dbReference type="Proteomes" id="UP000624703"/>
    </source>
</evidence>
<dbReference type="GO" id="GO:0047474">
    <property type="term" value="F:long-chain fatty acid--protein ligase activity"/>
    <property type="evidence" value="ECO:0007669"/>
    <property type="project" value="InterPro"/>
</dbReference>
<proteinExistence type="predicted"/>
<name>A0A8J7MBT6_9BACT</name>